<dbReference type="RefSeq" id="WP_406856563.1">
    <property type="nucleotide sequence ID" value="NZ_CP157484.1"/>
</dbReference>
<dbReference type="SUPFAM" id="SSF53756">
    <property type="entry name" value="UDP-Glycosyltransferase/glycogen phosphorylase"/>
    <property type="match status" value="1"/>
</dbReference>
<dbReference type="CDD" id="cd10928">
    <property type="entry name" value="CE4_u4"/>
    <property type="match status" value="1"/>
</dbReference>
<feature type="domain" description="Glycosyl transferase family 28 C-terminal" evidence="2">
    <location>
        <begin position="272"/>
        <end position="360"/>
    </location>
</feature>
<dbReference type="SUPFAM" id="SSF88713">
    <property type="entry name" value="Glycoside hydrolase/deacetylase"/>
    <property type="match status" value="1"/>
</dbReference>
<reference evidence="3" key="1">
    <citation type="submission" date="2024-05" db="EMBL/GenBank/DDBJ databases">
        <authorList>
            <person name="Kim S."/>
            <person name="Heo J."/>
            <person name="Choi H."/>
            <person name="Choi Y."/>
            <person name="Kwon S.-W."/>
            <person name="Kim Y."/>
        </authorList>
    </citation>
    <scope>NUCLEOTIDE SEQUENCE</scope>
    <source>
        <strain evidence="3">KACC 23698</strain>
    </source>
</reference>
<keyword evidence="1" id="KW-0175">Coiled coil</keyword>
<organism evidence="3">
    <name type="scientific">Alsobacter sp. KACC 23698</name>
    <dbReference type="NCBI Taxonomy" id="3149229"/>
    <lineage>
        <taxon>Bacteria</taxon>
        <taxon>Pseudomonadati</taxon>
        <taxon>Pseudomonadota</taxon>
        <taxon>Alphaproteobacteria</taxon>
        <taxon>Hyphomicrobiales</taxon>
        <taxon>Alsobacteraceae</taxon>
        <taxon>Alsobacter</taxon>
    </lineage>
</organism>
<dbReference type="Pfam" id="PF04101">
    <property type="entry name" value="Glyco_tran_28_C"/>
    <property type="match status" value="1"/>
</dbReference>
<dbReference type="InterPro" id="IPR011330">
    <property type="entry name" value="Glyco_hydro/deAcase_b/a-brl"/>
</dbReference>
<dbReference type="PANTHER" id="PTHR21015:SF28">
    <property type="entry name" value="SLL1722 PROTEIN"/>
    <property type="match status" value="1"/>
</dbReference>
<dbReference type="InterPro" id="IPR049591">
    <property type="entry name" value="CE4_u4-like"/>
</dbReference>
<evidence type="ECO:0000259" key="2">
    <source>
        <dbReference type="Pfam" id="PF04101"/>
    </source>
</evidence>
<dbReference type="EMBL" id="CP157484">
    <property type="protein sequence ID" value="XBO39716.1"/>
    <property type="molecule type" value="Genomic_DNA"/>
</dbReference>
<dbReference type="InterPro" id="IPR007235">
    <property type="entry name" value="Glyco_trans_28_C"/>
</dbReference>
<dbReference type="GO" id="GO:0005975">
    <property type="term" value="P:carbohydrate metabolic process"/>
    <property type="evidence" value="ECO:0007669"/>
    <property type="project" value="InterPro"/>
</dbReference>
<evidence type="ECO:0000256" key="1">
    <source>
        <dbReference type="SAM" id="Coils"/>
    </source>
</evidence>
<sequence>MSVSVLIVVTHLLGVGHLARAAAIARAMALRGHRVTLVSGGRPAPLVRLDGVTLVQLAPVHCEGADFSTLLGEDGAPVASETLAGRREALLAALAAAQPDILVTELFPFGRRQLADEFLALLDEAAARRPRPAVVCSIRDVLNPPSKPGRAAEALDRLGRFYDRVLVHGDPGALPLRASWPVDEALERRLVFTGYVSDDGAPPAGAPAAGRDAGSGEVVVSGGGGPAGLPLLRAAAEAGAMDPEKRVWRILVGHGAPAADFEALARAARGAETVIVERARPDFRALLAGAAVSVSQAGYNTILDLAAVRARAVVVPFAAGGEREQGLRAAWFEKAGCLEALPEERLAPAALLQAVDRAARRPRPDWSVRLDGAAASADALEEEAAGARRRAAGWERLEAALDRLGRLGMRLDLWWRDDDCVAPSPALDRLLGLSRRAGAPLALAVVPAAADPALRRVLAGAPQASVIQHGYAHANHAGPEGKKRELGDAPAELVLAELAFGRERLEELFGARSLPILAPPWNRIDAALVPLLPGCGFRGLSTFKPRAQASPAPGLLQVNTHFDPIDWRGSRGLADEGALLASFADHVDAVAEGRADPDEAYGLLTHHLVHDGWVWRFLEELLGRLAETRSVRFVSAAQAFRLQEQ</sequence>
<dbReference type="Gene3D" id="3.20.20.370">
    <property type="entry name" value="Glycoside hydrolase/deacetylase"/>
    <property type="match status" value="1"/>
</dbReference>
<accession>A0AAU7JHG6</accession>
<dbReference type="AlphaFoldDB" id="A0AAU7JHG6"/>
<name>A0AAU7JHG6_9HYPH</name>
<feature type="coiled-coil region" evidence="1">
    <location>
        <begin position="370"/>
        <end position="397"/>
    </location>
</feature>
<dbReference type="GO" id="GO:0016758">
    <property type="term" value="F:hexosyltransferase activity"/>
    <property type="evidence" value="ECO:0007669"/>
    <property type="project" value="InterPro"/>
</dbReference>
<dbReference type="PANTHER" id="PTHR21015">
    <property type="entry name" value="UDP-N-ACETYLGLUCOSAMINE--N-ACETYLMURAMYL-(PENTAPEPTIDE) PYROPHOSPHORYL-UNDECAPRENOL N-ACETYLGLUCOSAMINE TRANSFERASE 1"/>
    <property type="match status" value="1"/>
</dbReference>
<evidence type="ECO:0000313" key="3">
    <source>
        <dbReference type="EMBL" id="XBO39716.1"/>
    </source>
</evidence>
<dbReference type="Gene3D" id="3.40.50.2000">
    <property type="entry name" value="Glycogen Phosphorylase B"/>
    <property type="match status" value="2"/>
</dbReference>
<protein>
    <submittedName>
        <fullName evidence="3">Glycosyltransferase</fullName>
    </submittedName>
</protein>
<proteinExistence type="predicted"/>
<gene>
    <name evidence="3" type="ORF">ABEG18_02720</name>
</gene>